<dbReference type="eggNOG" id="COG1012">
    <property type="taxonomic scope" value="Bacteria"/>
</dbReference>
<dbReference type="InterPro" id="IPR016163">
    <property type="entry name" value="Ald_DH_C"/>
</dbReference>
<dbReference type="Gene3D" id="3.40.605.10">
    <property type="entry name" value="Aldehyde Dehydrogenase, Chain A, domain 1"/>
    <property type="match status" value="1"/>
</dbReference>
<dbReference type="STRING" id="269800.Tfu_1688"/>
<dbReference type="GO" id="GO:0016620">
    <property type="term" value="F:oxidoreductase activity, acting on the aldehyde or oxo group of donors, NAD or NADP as acceptor"/>
    <property type="evidence" value="ECO:0007669"/>
    <property type="project" value="InterPro"/>
</dbReference>
<dbReference type="AlphaFoldDB" id="Q47P96"/>
<proteinExistence type="predicted"/>
<organism evidence="4">
    <name type="scientific">Thermobifida fusca (strain YX)</name>
    <dbReference type="NCBI Taxonomy" id="269800"/>
    <lineage>
        <taxon>Bacteria</taxon>
        <taxon>Bacillati</taxon>
        <taxon>Actinomycetota</taxon>
        <taxon>Actinomycetes</taxon>
        <taxon>Streptosporangiales</taxon>
        <taxon>Nocardiopsidaceae</taxon>
        <taxon>Thermobifida</taxon>
    </lineage>
</organism>
<dbReference type="InterPro" id="IPR016162">
    <property type="entry name" value="Ald_DH_N"/>
</dbReference>
<evidence type="ECO:0000256" key="1">
    <source>
        <dbReference type="ARBA" id="ARBA00023002"/>
    </source>
</evidence>
<dbReference type="InterPro" id="IPR015590">
    <property type="entry name" value="Aldehyde_DH_dom"/>
</dbReference>
<dbReference type="Gene3D" id="3.40.309.10">
    <property type="entry name" value="Aldehyde Dehydrogenase, Chain A, domain 2"/>
    <property type="match status" value="1"/>
</dbReference>
<dbReference type="KEGG" id="tfu:Tfu_1688"/>
<dbReference type="PANTHER" id="PTHR11699">
    <property type="entry name" value="ALDEHYDE DEHYDROGENASE-RELATED"/>
    <property type="match status" value="1"/>
</dbReference>
<protein>
    <submittedName>
        <fullName evidence="4">Aldehyde dehydrogenase family protein</fullName>
    </submittedName>
</protein>
<accession>Q47P96</accession>
<evidence type="ECO:0000259" key="3">
    <source>
        <dbReference type="Pfam" id="PF00171"/>
    </source>
</evidence>
<evidence type="ECO:0000313" key="4">
    <source>
        <dbReference type="EMBL" id="AAZ55723.1"/>
    </source>
</evidence>
<feature type="domain" description="Aldehyde dehydrogenase" evidence="3">
    <location>
        <begin position="25"/>
        <end position="502"/>
    </location>
</feature>
<reference evidence="4" key="1">
    <citation type="submission" date="2005-07" db="EMBL/GenBank/DDBJ databases">
        <title>Complete sequence of Thermobifida fusca YX.</title>
        <authorList>
            <consortium name="US DOE Joint Genome Institute"/>
            <person name="Copeland A."/>
            <person name="Lucas S."/>
            <person name="Lapidus A."/>
            <person name="Barry K."/>
            <person name="Detter J.C."/>
            <person name="Glavina T."/>
            <person name="Hammon N."/>
            <person name="Israni S."/>
            <person name="Pitluck S."/>
            <person name="Di Bartolo G."/>
            <person name="Chain P."/>
            <person name="Schmutz J."/>
            <person name="Larimer F."/>
            <person name="Land M."/>
            <person name="Lykidis A."/>
            <person name="Richardson P."/>
        </authorList>
    </citation>
    <scope>NUCLEOTIDE SEQUENCE</scope>
    <source>
        <strain evidence="4">YX</strain>
    </source>
</reference>
<gene>
    <name evidence="4" type="ordered locus">Tfu_1688</name>
</gene>
<sequence>MTQTMGSWQETRTGLLIDGEIEGADEWFPVFDPAAPHQVVGYAAVATPEQARRAVDAADTAWTRWSAQEPEQRAELLLEALRDLHDSAEARSDLLVRESGLTRTEAQLELSVFEQRCITAAGIAGELRQVRRLLPQPRQGEAPFNAPLREGLAPDQVRSEISVMPLGAVTIILPPTWALAVLATSLPHALVAGNTVIVTPSPTAPLTVVRTLQLLAERLPAGVLNVVTGSDEAVSPTIRDPRVRRIVFTGSPEAGRTILRVAADTITRVTLQLGGNNPAILLDDVALDAVTIERIAVGAFMIAGQLHRGVKRLYVHRSRYQELVEALSAQLANHRIGHGLHPDTTMGPLINARDRDHARDLSDRARAIGCEVREFGEIGEETQQSGGYFLRPALVLDPPLDESIVVEAQSGPVLPILPYDDVDRVVAAVNQDRAGLCSSVWSTDLDRAGEVAARLRTGTTWINGAGVLAEDDRAPSGGFRQSGIGLQKGIEGLMEMSETHTVTYPG</sequence>
<dbReference type="EMBL" id="CP000088">
    <property type="protein sequence ID" value="AAZ55723.1"/>
    <property type="molecule type" value="Genomic_DNA"/>
</dbReference>
<name>Q47P96_THEFY</name>
<dbReference type="SUPFAM" id="SSF53720">
    <property type="entry name" value="ALDH-like"/>
    <property type="match status" value="1"/>
</dbReference>
<dbReference type="InterPro" id="IPR016161">
    <property type="entry name" value="Ald_DH/histidinol_DH"/>
</dbReference>
<feature type="coiled-coil region" evidence="2">
    <location>
        <begin position="71"/>
        <end position="98"/>
    </location>
</feature>
<keyword evidence="1" id="KW-0560">Oxidoreductase</keyword>
<dbReference type="HOGENOM" id="CLU_005391_1_0_11"/>
<dbReference type="Pfam" id="PF00171">
    <property type="entry name" value="Aldedh"/>
    <property type="match status" value="1"/>
</dbReference>
<dbReference type="RefSeq" id="WP_011292114.1">
    <property type="nucleotide sequence ID" value="NC_007333.1"/>
</dbReference>
<evidence type="ECO:0000256" key="2">
    <source>
        <dbReference type="SAM" id="Coils"/>
    </source>
</evidence>
<keyword evidence="2" id="KW-0175">Coiled coil</keyword>